<dbReference type="Proteomes" id="UP000281406">
    <property type="component" value="Unassembled WGS sequence"/>
</dbReference>
<dbReference type="AlphaFoldDB" id="A0A3N0Y6R1"/>
<evidence type="ECO:0000313" key="3">
    <source>
        <dbReference type="Proteomes" id="UP000281406"/>
    </source>
</evidence>
<keyword evidence="3" id="KW-1185">Reference proteome</keyword>
<protein>
    <submittedName>
        <fullName evidence="2">Uncharacterized protein</fullName>
    </submittedName>
</protein>
<gene>
    <name evidence="2" type="ORF">DPX16_3501</name>
</gene>
<sequence>MSQTQRGQQAEQNDPLQLPAKASATFSINLPESFDFSKPQDWEKWIRRFERFRVASDLDKSSNANQNGETDGDGLMEETNIYVNSVIANLPASETYLSELRAQLSADSVCAEVMKYCIEGWPDRSRLDALHKEREKKWMDSSNYDRRHRVRNLSDLSPGDQVWITDTRSTGTVTSAHETPRS</sequence>
<evidence type="ECO:0000256" key="1">
    <source>
        <dbReference type="SAM" id="MobiDB-lite"/>
    </source>
</evidence>
<dbReference type="EMBL" id="RJVU01051426">
    <property type="protein sequence ID" value="ROL41873.1"/>
    <property type="molecule type" value="Genomic_DNA"/>
</dbReference>
<feature type="compositionally biased region" description="Polar residues" evidence="1">
    <location>
        <begin position="1"/>
        <end position="15"/>
    </location>
</feature>
<name>A0A3N0Y6R1_ANAGA</name>
<comment type="caution">
    <text evidence="2">The sequence shown here is derived from an EMBL/GenBank/DDBJ whole genome shotgun (WGS) entry which is preliminary data.</text>
</comment>
<evidence type="ECO:0000313" key="2">
    <source>
        <dbReference type="EMBL" id="ROL41873.1"/>
    </source>
</evidence>
<organism evidence="2 3">
    <name type="scientific">Anabarilius grahami</name>
    <name type="common">Kanglang fish</name>
    <name type="synonym">Barilius grahami</name>
    <dbReference type="NCBI Taxonomy" id="495550"/>
    <lineage>
        <taxon>Eukaryota</taxon>
        <taxon>Metazoa</taxon>
        <taxon>Chordata</taxon>
        <taxon>Craniata</taxon>
        <taxon>Vertebrata</taxon>
        <taxon>Euteleostomi</taxon>
        <taxon>Actinopterygii</taxon>
        <taxon>Neopterygii</taxon>
        <taxon>Teleostei</taxon>
        <taxon>Ostariophysi</taxon>
        <taxon>Cypriniformes</taxon>
        <taxon>Xenocyprididae</taxon>
        <taxon>Xenocypridinae</taxon>
        <taxon>Xenocypridinae incertae sedis</taxon>
        <taxon>Anabarilius</taxon>
    </lineage>
</organism>
<reference evidence="2 3" key="1">
    <citation type="submission" date="2018-10" db="EMBL/GenBank/DDBJ databases">
        <title>Genome assembly for a Yunnan-Guizhou Plateau 3E fish, Anabarilius grahami (Regan), and its evolutionary and genetic applications.</title>
        <authorList>
            <person name="Jiang W."/>
        </authorList>
    </citation>
    <scope>NUCLEOTIDE SEQUENCE [LARGE SCALE GENOMIC DNA]</scope>
    <source>
        <strain evidence="2">AG-KIZ</strain>
        <tissue evidence="2">Muscle</tissue>
    </source>
</reference>
<feature type="region of interest" description="Disordered" evidence="1">
    <location>
        <begin position="157"/>
        <end position="182"/>
    </location>
</feature>
<feature type="region of interest" description="Disordered" evidence="1">
    <location>
        <begin position="1"/>
        <end position="22"/>
    </location>
</feature>
<dbReference type="OrthoDB" id="775972at2759"/>
<proteinExistence type="predicted"/>
<feature type="compositionally biased region" description="Polar residues" evidence="1">
    <location>
        <begin position="164"/>
        <end position="182"/>
    </location>
</feature>
<accession>A0A3N0Y6R1</accession>